<gene>
    <name evidence="9" type="ORF">QNI29_17375</name>
</gene>
<feature type="transmembrane region" description="Helical" evidence="7">
    <location>
        <begin position="276"/>
        <end position="308"/>
    </location>
</feature>
<feature type="transmembrane region" description="Helical" evidence="7">
    <location>
        <begin position="329"/>
        <end position="348"/>
    </location>
</feature>
<keyword evidence="6 7" id="KW-0472">Membrane</keyword>
<dbReference type="PANTHER" id="PTHR43495">
    <property type="entry name" value="GABA PERMEASE"/>
    <property type="match status" value="1"/>
</dbReference>
<dbReference type="InterPro" id="IPR004841">
    <property type="entry name" value="AA-permease/SLC12A_dom"/>
</dbReference>
<reference evidence="9 10" key="1">
    <citation type="submission" date="2023-05" db="EMBL/GenBank/DDBJ databases">
        <title>Comparative genomics reveals the evidence of polycyclic aromatic hydrocarbons degradation in moderately halophilic genus Pontibacillus.</title>
        <authorList>
            <person name="Yang H."/>
            <person name="Qian Z."/>
        </authorList>
    </citation>
    <scope>NUCLEOTIDE SEQUENCE [LARGE SCALE GENOMIC DNA]</scope>
    <source>
        <strain evidence="10">HN14</strain>
    </source>
</reference>
<evidence type="ECO:0000256" key="7">
    <source>
        <dbReference type="SAM" id="Phobius"/>
    </source>
</evidence>
<keyword evidence="10" id="KW-1185">Reference proteome</keyword>
<feature type="transmembrane region" description="Helical" evidence="7">
    <location>
        <begin position="40"/>
        <end position="62"/>
    </location>
</feature>
<dbReference type="Proteomes" id="UP001236652">
    <property type="component" value="Chromosome"/>
</dbReference>
<organism evidence="9 10">
    <name type="scientific">Pontibacillus chungwhensis</name>
    <dbReference type="NCBI Taxonomy" id="265426"/>
    <lineage>
        <taxon>Bacteria</taxon>
        <taxon>Bacillati</taxon>
        <taxon>Bacillota</taxon>
        <taxon>Bacilli</taxon>
        <taxon>Bacillales</taxon>
        <taxon>Bacillaceae</taxon>
        <taxon>Pontibacillus</taxon>
    </lineage>
</organism>
<name>A0ABY8UUY6_9BACI</name>
<dbReference type="Gene3D" id="1.20.1740.10">
    <property type="entry name" value="Amino acid/polyamine transporter I"/>
    <property type="match status" value="1"/>
</dbReference>
<feature type="transmembrane region" description="Helical" evidence="7">
    <location>
        <begin position="386"/>
        <end position="404"/>
    </location>
</feature>
<feature type="domain" description="Amino acid permease/ SLC12A" evidence="8">
    <location>
        <begin position="15"/>
        <end position="402"/>
    </location>
</feature>
<evidence type="ECO:0000256" key="6">
    <source>
        <dbReference type="ARBA" id="ARBA00023136"/>
    </source>
</evidence>
<evidence type="ECO:0000256" key="1">
    <source>
        <dbReference type="ARBA" id="ARBA00004651"/>
    </source>
</evidence>
<comment type="subcellular location">
    <subcellularLocation>
        <location evidence="1">Cell membrane</location>
        <topology evidence="1">Multi-pass membrane protein</topology>
    </subcellularLocation>
</comment>
<keyword evidence="5 7" id="KW-1133">Transmembrane helix</keyword>
<proteinExistence type="predicted"/>
<accession>A0ABY8UUY6</accession>
<feature type="transmembrane region" description="Helical" evidence="7">
    <location>
        <begin position="233"/>
        <end position="256"/>
    </location>
</feature>
<dbReference type="RefSeq" id="WP_231418954.1">
    <property type="nucleotide sequence ID" value="NZ_CP126446.1"/>
</dbReference>
<evidence type="ECO:0000259" key="8">
    <source>
        <dbReference type="Pfam" id="PF00324"/>
    </source>
</evidence>
<feature type="transmembrane region" description="Helical" evidence="7">
    <location>
        <begin position="123"/>
        <end position="141"/>
    </location>
</feature>
<evidence type="ECO:0000256" key="4">
    <source>
        <dbReference type="ARBA" id="ARBA00022970"/>
    </source>
</evidence>
<evidence type="ECO:0000256" key="2">
    <source>
        <dbReference type="ARBA" id="ARBA00022448"/>
    </source>
</evidence>
<evidence type="ECO:0000313" key="9">
    <source>
        <dbReference type="EMBL" id="WIF97485.1"/>
    </source>
</evidence>
<keyword evidence="4" id="KW-0029">Amino-acid transport</keyword>
<dbReference type="PROSITE" id="PS51257">
    <property type="entry name" value="PROKAR_LIPOPROTEIN"/>
    <property type="match status" value="1"/>
</dbReference>
<feature type="transmembrane region" description="Helical" evidence="7">
    <location>
        <begin position="196"/>
        <end position="221"/>
    </location>
</feature>
<feature type="transmembrane region" description="Helical" evidence="7">
    <location>
        <begin position="354"/>
        <end position="374"/>
    </location>
</feature>
<feature type="transmembrane region" description="Helical" evidence="7">
    <location>
        <begin position="410"/>
        <end position="428"/>
    </location>
</feature>
<evidence type="ECO:0000256" key="5">
    <source>
        <dbReference type="ARBA" id="ARBA00022989"/>
    </source>
</evidence>
<evidence type="ECO:0000256" key="3">
    <source>
        <dbReference type="ARBA" id="ARBA00022692"/>
    </source>
</evidence>
<dbReference type="Pfam" id="PF00324">
    <property type="entry name" value="AA_permease"/>
    <property type="match status" value="1"/>
</dbReference>
<evidence type="ECO:0000313" key="10">
    <source>
        <dbReference type="Proteomes" id="UP001236652"/>
    </source>
</evidence>
<feature type="transmembrane region" description="Helical" evidence="7">
    <location>
        <begin position="153"/>
        <end position="176"/>
    </location>
</feature>
<dbReference type="EMBL" id="CP126446">
    <property type="protein sequence ID" value="WIF97485.1"/>
    <property type="molecule type" value="Genomic_DNA"/>
</dbReference>
<protein>
    <submittedName>
        <fullName evidence="9">Amino acid permease</fullName>
    </submittedName>
</protein>
<feature type="transmembrane region" description="Helical" evidence="7">
    <location>
        <begin position="12"/>
        <end position="34"/>
    </location>
</feature>
<sequence>MSEKDKEGHLSWWQMSLIGIGCIIGTGYFLGASISIQKAGWSVLIAYLLAGMGTWIVFNCLAKMTAHHPEKGSFRTYAKQAYGNWAGFSNGWVYWSSEMLIMGSQLTALGIFAQFWFPSVPLWVFSAVFSGIGLFVILLGVEKVEKMENLFGVMKAAAIIMFILIAGAALVGFIDITEEINGGEKRAQWFANGPKGLWIALLYAFYAFGGIEVMGLMARELKEPKEAPKSGQIMLVALTTLYVLSIFLVLKLTPLASINGDESPFLTALAQYNIPFVAHLFTAVLIIAGFSTMVASLYAVTTMLVTLAEEGDAPKRFAKEGKWRVPIPAFLLVTFFVVISIIIALLLPEKLFEYITTAAGLMLLYTWVFILFSYKKLMGEGRKDRLLFMGSLLLIFFAITGTFWDDVSRKGFFVSLLFLLVIAGATWIRSKKGKRQNSLTPPGNGDE</sequence>
<dbReference type="PIRSF" id="PIRSF006060">
    <property type="entry name" value="AA_transporter"/>
    <property type="match status" value="1"/>
</dbReference>
<keyword evidence="2" id="KW-0813">Transport</keyword>
<dbReference type="PANTHER" id="PTHR43495:SF5">
    <property type="entry name" value="GAMMA-AMINOBUTYRIC ACID PERMEASE"/>
    <property type="match status" value="1"/>
</dbReference>
<keyword evidence="3 7" id="KW-0812">Transmembrane</keyword>